<accession>A0A075GES5</accession>
<reference evidence="1" key="1">
    <citation type="journal article" date="2014" name="Genome Biol. Evol.">
        <title>Pangenome evidence for extensive interdomain horizontal transfer affecting lineage core and shell genes in uncultured planktonic thaumarchaeota and euryarchaeota.</title>
        <authorList>
            <person name="Deschamps P."/>
            <person name="Zivanovic Y."/>
            <person name="Moreira D."/>
            <person name="Rodriguez-Valera F."/>
            <person name="Lopez-Garcia P."/>
        </authorList>
    </citation>
    <scope>NUCLEOTIDE SEQUENCE</scope>
</reference>
<name>A0A075GES5_9EURY</name>
<dbReference type="EMBL" id="KF900592">
    <property type="protein sequence ID" value="AIF00462.1"/>
    <property type="molecule type" value="Genomic_DNA"/>
</dbReference>
<evidence type="ECO:0000313" key="1">
    <source>
        <dbReference type="EMBL" id="AIF00462.1"/>
    </source>
</evidence>
<dbReference type="AlphaFoldDB" id="A0A075GES5"/>
<protein>
    <submittedName>
        <fullName evidence="1">Uncharacterized protein</fullName>
    </submittedName>
</protein>
<sequence length="228" mass="26627">MKKFYEIITIITLILFFSTPSNSHVQHYDELKRIDFDIYRNNKNIGKHVFSFKRNGNLLEVESEINFEIKKLGVVLYKYYVKGTEVYEDGKLVKFSSKTNQNGKDKYVNLDLKDSEFVIDGSSFKGNVPSDFMIGTWWNHSIVKADAQISAVSGRIIKQKVTFLGKEVIELNGKKFNALHFNFSSTDQTLKKDKKLNTDIWYDEQTLFWIKAGFKKKGDWEYKLVDIK</sequence>
<proteinExistence type="predicted"/>
<dbReference type="InterPro" id="IPR045767">
    <property type="entry name" value="DUF6134"/>
</dbReference>
<organism evidence="1">
    <name type="scientific">uncultured marine group II/III euryarchaeote KM3_133_F10</name>
    <dbReference type="NCBI Taxonomy" id="1457864"/>
    <lineage>
        <taxon>Archaea</taxon>
        <taxon>Methanobacteriati</taxon>
        <taxon>Methanobacteriota</taxon>
        <taxon>environmental samples</taxon>
    </lineage>
</organism>
<dbReference type="Pfam" id="PF19630">
    <property type="entry name" value="DUF6134"/>
    <property type="match status" value="1"/>
</dbReference>